<dbReference type="PROSITE" id="PS50043">
    <property type="entry name" value="HTH_LUXR_2"/>
    <property type="match status" value="1"/>
</dbReference>
<dbReference type="CDD" id="cd06170">
    <property type="entry name" value="LuxR_C_like"/>
    <property type="match status" value="1"/>
</dbReference>
<dbReference type="InterPro" id="IPR036388">
    <property type="entry name" value="WH-like_DNA-bd_sf"/>
</dbReference>
<dbReference type="SUPFAM" id="SSF46894">
    <property type="entry name" value="C-terminal effector domain of the bipartite response regulators"/>
    <property type="match status" value="1"/>
</dbReference>
<dbReference type="RefSeq" id="WP_246903792.1">
    <property type="nucleotide sequence ID" value="NZ_JALJRB010000004.1"/>
</dbReference>
<dbReference type="Gene3D" id="1.10.10.10">
    <property type="entry name" value="Winged helix-like DNA-binding domain superfamily/Winged helix DNA-binding domain"/>
    <property type="match status" value="1"/>
</dbReference>
<evidence type="ECO:0000256" key="2">
    <source>
        <dbReference type="ARBA" id="ARBA00023125"/>
    </source>
</evidence>
<evidence type="ECO:0000313" key="7">
    <source>
        <dbReference type="Proteomes" id="UP001165427"/>
    </source>
</evidence>
<dbReference type="Pfam" id="PF00196">
    <property type="entry name" value="GerE"/>
    <property type="match status" value="1"/>
</dbReference>
<dbReference type="PANTHER" id="PTHR44688">
    <property type="entry name" value="DNA-BINDING TRANSCRIPTIONAL ACTIVATOR DEVR_DOSR"/>
    <property type="match status" value="1"/>
</dbReference>
<dbReference type="InterPro" id="IPR016032">
    <property type="entry name" value="Sig_transdc_resp-reg_C-effctor"/>
</dbReference>
<dbReference type="PANTHER" id="PTHR44688:SF16">
    <property type="entry name" value="DNA-BINDING TRANSCRIPTIONAL ACTIVATOR DEVR_DOSR"/>
    <property type="match status" value="1"/>
</dbReference>
<keyword evidence="4" id="KW-0175">Coiled coil</keyword>
<evidence type="ECO:0000256" key="1">
    <source>
        <dbReference type="ARBA" id="ARBA00023015"/>
    </source>
</evidence>
<evidence type="ECO:0000256" key="4">
    <source>
        <dbReference type="SAM" id="Coils"/>
    </source>
</evidence>
<keyword evidence="3" id="KW-0804">Transcription</keyword>
<dbReference type="AlphaFoldDB" id="A0AA41R1M4"/>
<accession>A0AA41R1M4</accession>
<feature type="coiled-coil region" evidence="4">
    <location>
        <begin position="156"/>
        <end position="187"/>
    </location>
</feature>
<dbReference type="PRINTS" id="PR00038">
    <property type="entry name" value="HTHLUXR"/>
</dbReference>
<keyword evidence="1" id="KW-0805">Transcription regulation</keyword>
<dbReference type="SMART" id="SM00421">
    <property type="entry name" value="HTH_LUXR"/>
    <property type="match status" value="1"/>
</dbReference>
<name>A0AA41R1M4_9BACT</name>
<gene>
    <name evidence="6" type="ORF">MRX98_05630</name>
</gene>
<dbReference type="InterPro" id="IPR000792">
    <property type="entry name" value="Tscrpt_reg_LuxR_C"/>
</dbReference>
<keyword evidence="7" id="KW-1185">Reference proteome</keyword>
<sequence length="303" mass="33849">MKTETPDATKRPAPRSFADPLGPAVLNALSAHIAILDEQGVILETNRAWQAFAAEEKADSTVDFIGVNYLAVCDAATGEDAAHAHAAAAGIREVIRGETEEFLYDYPCHSPTAQHWYYMRVLRVTSVAPPLVVVSHEEITQLKLAEEALRQGKIDIEVQKQQLEETNIALKVLLRQRESDKQELEEKVLANIKELIFPYIEKLKRAPLRGKDRTAVDIIESHLQNIVSPMLQRLSNIHIVLTPQELQVATLVKDGRSSKEIAEILNVSDTTVHFHRKNLRRKLGLQNAGTNLRSHLIAMASIQ</sequence>
<keyword evidence="2" id="KW-0238">DNA-binding</keyword>
<proteinExistence type="predicted"/>
<dbReference type="EMBL" id="JALJRB010000004">
    <property type="protein sequence ID" value="MCJ8500046.1"/>
    <property type="molecule type" value="Genomic_DNA"/>
</dbReference>
<comment type="caution">
    <text evidence="6">The sequence shown here is derived from an EMBL/GenBank/DDBJ whole genome shotgun (WGS) entry which is preliminary data.</text>
</comment>
<dbReference type="Gene3D" id="3.30.450.20">
    <property type="entry name" value="PAS domain"/>
    <property type="match status" value="1"/>
</dbReference>
<dbReference type="PROSITE" id="PS00622">
    <property type="entry name" value="HTH_LUXR_1"/>
    <property type="match status" value="1"/>
</dbReference>
<dbReference type="GO" id="GO:0003677">
    <property type="term" value="F:DNA binding"/>
    <property type="evidence" value="ECO:0007669"/>
    <property type="project" value="UniProtKB-KW"/>
</dbReference>
<protein>
    <submittedName>
        <fullName evidence="6">LuxR C-terminal-related transcriptional regulator</fullName>
    </submittedName>
</protein>
<organism evidence="6 7">
    <name type="scientific">Desulfatitalea alkaliphila</name>
    <dbReference type="NCBI Taxonomy" id="2929485"/>
    <lineage>
        <taxon>Bacteria</taxon>
        <taxon>Pseudomonadati</taxon>
        <taxon>Thermodesulfobacteriota</taxon>
        <taxon>Desulfobacteria</taxon>
        <taxon>Desulfobacterales</taxon>
        <taxon>Desulfosarcinaceae</taxon>
        <taxon>Desulfatitalea</taxon>
    </lineage>
</organism>
<dbReference type="Proteomes" id="UP001165427">
    <property type="component" value="Unassembled WGS sequence"/>
</dbReference>
<evidence type="ECO:0000256" key="3">
    <source>
        <dbReference type="ARBA" id="ARBA00023163"/>
    </source>
</evidence>
<feature type="domain" description="HTH luxR-type" evidence="5">
    <location>
        <begin position="234"/>
        <end position="303"/>
    </location>
</feature>
<dbReference type="GO" id="GO:0006355">
    <property type="term" value="P:regulation of DNA-templated transcription"/>
    <property type="evidence" value="ECO:0007669"/>
    <property type="project" value="InterPro"/>
</dbReference>
<reference evidence="6" key="1">
    <citation type="submission" date="2022-04" db="EMBL/GenBank/DDBJ databases">
        <title>Desulfatitalea alkaliphila sp. nov., a novel anaerobic sulfate-reducing bacterium isolated from terrestrial mud volcano, Taman Peninsula, Russia.</title>
        <authorList>
            <person name="Khomyakova M.A."/>
            <person name="Merkel A.Y."/>
            <person name="Slobodkin A.I."/>
        </authorList>
    </citation>
    <scope>NUCLEOTIDE SEQUENCE</scope>
    <source>
        <strain evidence="6">M08but</strain>
    </source>
</reference>
<evidence type="ECO:0000259" key="5">
    <source>
        <dbReference type="PROSITE" id="PS50043"/>
    </source>
</evidence>
<evidence type="ECO:0000313" key="6">
    <source>
        <dbReference type="EMBL" id="MCJ8500046.1"/>
    </source>
</evidence>